<dbReference type="Pfam" id="PF23586">
    <property type="entry name" value="Beta-prop_NWD2_C"/>
    <property type="match status" value="1"/>
</dbReference>
<dbReference type="InterPro" id="IPR011044">
    <property type="entry name" value="Quino_amine_DH_bsu"/>
</dbReference>
<evidence type="ECO:0000313" key="3">
    <source>
        <dbReference type="Proteomes" id="UP000499080"/>
    </source>
</evidence>
<dbReference type="AlphaFoldDB" id="A0A4Y2U6C5"/>
<comment type="caution">
    <text evidence="2">The sequence shown here is derived from an EMBL/GenBank/DDBJ whole genome shotgun (WGS) entry which is preliminary data.</text>
</comment>
<organism evidence="2 3">
    <name type="scientific">Araneus ventricosus</name>
    <name type="common">Orbweaver spider</name>
    <name type="synonym">Epeira ventricosa</name>
    <dbReference type="NCBI Taxonomy" id="182803"/>
    <lineage>
        <taxon>Eukaryota</taxon>
        <taxon>Metazoa</taxon>
        <taxon>Ecdysozoa</taxon>
        <taxon>Arthropoda</taxon>
        <taxon>Chelicerata</taxon>
        <taxon>Arachnida</taxon>
        <taxon>Araneae</taxon>
        <taxon>Araneomorphae</taxon>
        <taxon>Entelegynae</taxon>
        <taxon>Araneoidea</taxon>
        <taxon>Araneidae</taxon>
        <taxon>Araneus</taxon>
    </lineage>
</organism>
<proteinExistence type="predicted"/>
<dbReference type="InterPro" id="IPR056534">
    <property type="entry name" value="Beta-prop_NWD2_C"/>
</dbReference>
<feature type="non-terminal residue" evidence="2">
    <location>
        <position position="313"/>
    </location>
</feature>
<name>A0A4Y2U6C5_ARAVE</name>
<dbReference type="Proteomes" id="UP000499080">
    <property type="component" value="Unassembled WGS sequence"/>
</dbReference>
<evidence type="ECO:0000259" key="1">
    <source>
        <dbReference type="Pfam" id="PF23586"/>
    </source>
</evidence>
<dbReference type="PANTHER" id="PTHR19871">
    <property type="entry name" value="BETA TRANSDUCIN-RELATED PROTEIN"/>
    <property type="match status" value="1"/>
</dbReference>
<dbReference type="InterPro" id="IPR015943">
    <property type="entry name" value="WD40/YVTN_repeat-like_dom_sf"/>
</dbReference>
<reference evidence="2 3" key="1">
    <citation type="journal article" date="2019" name="Sci. Rep.">
        <title>Orb-weaving spider Araneus ventricosus genome elucidates the spidroin gene catalogue.</title>
        <authorList>
            <person name="Kono N."/>
            <person name="Nakamura H."/>
            <person name="Ohtoshi R."/>
            <person name="Moran D.A.P."/>
            <person name="Shinohara A."/>
            <person name="Yoshida Y."/>
            <person name="Fujiwara M."/>
            <person name="Mori M."/>
            <person name="Tomita M."/>
            <person name="Arakawa K."/>
        </authorList>
    </citation>
    <scope>NUCLEOTIDE SEQUENCE [LARGE SCALE GENOMIC DNA]</scope>
</reference>
<sequence length="313" mass="34152">GCVTFRERHPHIKQLLLGMEDKIIVVVTSEAEKESKCTVRQVPSGDFLYDFSFACEVSNPAVITINNLYLCLMSMEPNQKVILVHGCKKGGFLFKIPLVSVQLLGFSAISSFPGRASAVVIVSSDSSWIIDVETKRIVRGIKRWNGACTSDGKYGLVAPNQGGLEVIELRSGKTVKVLIPPVSEGVFAVTAKFNSTDDYVLYYHSGRQTIRLFRMSNGKMIGNYKLAAEASDFRTTHDGLSVVVGGVDGSFVVLAIADPENQESQLKLQKLPSRLDGNIHAMKTTVSFKTMAKVTASAAYTKRQSACEESQTS</sequence>
<protein>
    <recommendedName>
        <fullName evidence="1">NWD2 C-terminal beta-propeller domain-containing protein</fullName>
    </recommendedName>
</protein>
<gene>
    <name evidence="2" type="ORF">AVEN_148792_1</name>
</gene>
<dbReference type="InterPro" id="IPR052752">
    <property type="entry name" value="NACHT-WD_repeat"/>
</dbReference>
<dbReference type="PANTHER" id="PTHR19871:SF14">
    <property type="entry name" value="DUF4062 DOMAIN-CONTAINING PROTEIN"/>
    <property type="match status" value="1"/>
</dbReference>
<feature type="non-terminal residue" evidence="2">
    <location>
        <position position="1"/>
    </location>
</feature>
<dbReference type="SUPFAM" id="SSF50969">
    <property type="entry name" value="YVTN repeat-like/Quinoprotein amine dehydrogenase"/>
    <property type="match status" value="1"/>
</dbReference>
<keyword evidence="3" id="KW-1185">Reference proteome</keyword>
<dbReference type="EMBL" id="BGPR01034243">
    <property type="protein sequence ID" value="GBO08535.1"/>
    <property type="molecule type" value="Genomic_DNA"/>
</dbReference>
<dbReference type="OrthoDB" id="6410793at2759"/>
<dbReference type="Gene3D" id="2.130.10.10">
    <property type="entry name" value="YVTN repeat-like/Quinoprotein amine dehydrogenase"/>
    <property type="match status" value="1"/>
</dbReference>
<feature type="domain" description="NWD2 C-terminal beta-propeller" evidence="1">
    <location>
        <begin position="3"/>
        <end position="256"/>
    </location>
</feature>
<evidence type="ECO:0000313" key="2">
    <source>
        <dbReference type="EMBL" id="GBO08535.1"/>
    </source>
</evidence>
<accession>A0A4Y2U6C5</accession>